<dbReference type="SMART" id="SM00409">
    <property type="entry name" value="IG"/>
    <property type="match status" value="1"/>
</dbReference>
<sequence>MLRLTAFPEIGASLGLRSRLPQSTNGWTEINGWTHTSLPDSGRFLFGGPLSSKASRFQIPKSGIYFVSFSVHLSHANIGLFEAAVVINGKIAERNKPLSSARQGYQGAEFSLVVSGFVNVGSSEEISVFVFSEKDRDWTIQDNSQFALRYTGPMGIFPAFSASKGTVMKLLPSPLPRAIRNWETSGIPGVFISLTGFSSSTGQFVCICDGVFFLAANIRVQANQGTHRLHTLINNEIRGPFVDVKTYGEHQSIFTMNLYESVYLKRGDTVCLSLNSTSSKGVAILSDSGFFVSYIDVFNQSSLQGVSTVTKTINEIPGIGWMELTTLPMPSVTHVQFFNPEVFRMGRFTCTQSGIYYIAASLRMCGGIGSYNLLAKSSGTSQMNGNAGLYTTLHNPTPNAQFSLSVSGLLELSKGQHLSVFVHSSYPGRWFIEPGSGLSVMKTRHYWPAANSYLKSKHAYPGGKWQEIRNWVQSGEEGAFSFGSNLQTNSFRFRATSPGIYFVSTNLLICAKSNHTFAVIAVDGKPRPDNGLYATSAPLSQNVTLNIAGCLSLQRGQNISVYVHTDTNDIWKINERSGFSAVLIGKPVSVLGFHAVKGIQSKIGTTNWVNIGEWEKPGNIAKSTYQSGDGFDNVRGTFTAAISGIYFVSCTLVTKGLGAQSRNSYIEVYIGVNGQRTTTNGLQHTRDIERQQRNDVITISVSGNVQLIHGDYTVVRARTSEDSDWTVESTSGFSIFLVSPLDLTYGNVGFLSRKSDTRIIISAPRGWSKIGGWVTQSDLTNGLFLKNDGSFTYEALKGDLIINHAGIYFVSVNIIVSSINSACDLSLLVSDNSGGHPGEIKTGFTSAEQEGNVKVTLQFNGAVFMKKNRKLHVGVRTKRAATFTVWEGSGFSVARLIYPIEESGFYSRISTSRPLSPVTSKWGRITDWETSGSSVLHIDGHGFNSVRGNFSAPLPGVYLASAGVSLQNSTFCGMISVKISVDGDLSLNGGLVSSSWVEPGHRTTVMASGILELSQGMSISVLARSNTSSSFSIDDGSYFAVRYITEKDRAEGNMADRYSNDIFISPGWKELFSWKTAGNNGQFQVGSIHQTTDRFVVSKGGVYHVTANIKLLETDGLAMIGIVINSGNDTAVIAKKTCVSSLACPLNLAASVELNPGTFVSVHVYSDDKDRWLVSSQSSKSILSLNPIPPSSVIQGFLARLSTNVSVGRRQASDWFRLENWTTSERSGYFKTITGLFSNGVLVVGSAGVYIISVNLILQCTENSACDFEMLVAFNGRLSPKSGLFSRQTVHSLHSETFTASTVAHLFQWDSLVVAVRSNSSSQILSDSTFSVVMLESIGGPLLCSILGPSFIQELSPAFLRSRVGSEVTWSCEAVGGTSLKYRWLKNYRVLPNATLNTLTLNRASVQDSGDYVCIAEISPITVTSNVARFTAYDPQPAFESFNYTLYVNENGPTSQLILNISVKAESKGNTRADMAFSIMLGNTDNPFFLMPNTSSTHVGVFVTRSLDRELVSEYQFLVKATNLDEHAQESTTVVRVVVNDINDNAPHFQKKIYYVSILENATLGQLVFVLEAVDDDALFNANISYKLMGGSGMNTFSLDQTSGEIKLTKLLDRETKPSYSLFVAAYDSDFTAFTEVSVTLIDVNDNPPTFEPAVHQLSINLLADSPVSSAVITLTAVDRDLGVGGKISYSVEAISTRPVFDHINALECANASPGTFKFDADTGTLRVAQLLAAMCRYNVTVRVMDHGNPPLFSLTSVVIETGERNVVELKGPTTIEVVSEEDHIKIIVIVCVFALIIVVILVLVIWREGRRHMQKKNLIARTVAIKVRQDDFDDKRDDQHETFEKVPEALQGHYLDHCSTTTEMPSSLHTPYSMCSFGMETDILEGFTLPHDSKEGYSVFDGERECFCVSIEFGLESDDDIVSPVSKPTGNDIDRKATTRGKARRGEVQSLLSSSSSRRSQASLPAKLGSRNYSKRDAVRQVISDTRL</sequence>
<feature type="compositionally biased region" description="Low complexity" evidence="13">
    <location>
        <begin position="1950"/>
        <end position="1965"/>
    </location>
</feature>
<dbReference type="PANTHER" id="PTHR24026:SF126">
    <property type="entry name" value="PROTOCADHERIN FAT 4"/>
    <property type="match status" value="1"/>
</dbReference>
<dbReference type="PRINTS" id="PR00205">
    <property type="entry name" value="CADHERIN"/>
</dbReference>
<dbReference type="EMBL" id="JARQWQ010000030">
    <property type="protein sequence ID" value="KAK2562071.1"/>
    <property type="molecule type" value="Genomic_DNA"/>
</dbReference>
<evidence type="ECO:0000256" key="8">
    <source>
        <dbReference type="ARBA" id="ARBA00022989"/>
    </source>
</evidence>
<keyword evidence="11" id="KW-0325">Glycoprotein</keyword>
<evidence type="ECO:0000256" key="6">
    <source>
        <dbReference type="ARBA" id="ARBA00022837"/>
    </source>
</evidence>
<dbReference type="CDD" id="cd11304">
    <property type="entry name" value="Cadherin_repeat"/>
    <property type="match status" value="3"/>
</dbReference>
<evidence type="ECO:0000256" key="12">
    <source>
        <dbReference type="PROSITE-ProRule" id="PRU00043"/>
    </source>
</evidence>
<dbReference type="SMART" id="SM00112">
    <property type="entry name" value="CA"/>
    <property type="match status" value="3"/>
</dbReference>
<protein>
    <submittedName>
        <fullName evidence="17">Protocadherin Fat 4</fullName>
    </submittedName>
</protein>
<dbReference type="Gene3D" id="2.60.40.60">
    <property type="entry name" value="Cadherins"/>
    <property type="match status" value="3"/>
</dbReference>
<evidence type="ECO:0000256" key="13">
    <source>
        <dbReference type="SAM" id="MobiDB-lite"/>
    </source>
</evidence>
<dbReference type="GO" id="GO:0005886">
    <property type="term" value="C:plasma membrane"/>
    <property type="evidence" value="ECO:0007669"/>
    <property type="project" value="UniProtKB-SubCell"/>
</dbReference>
<organism evidence="17 18">
    <name type="scientific">Acropora cervicornis</name>
    <name type="common">Staghorn coral</name>
    <dbReference type="NCBI Taxonomy" id="6130"/>
    <lineage>
        <taxon>Eukaryota</taxon>
        <taxon>Metazoa</taxon>
        <taxon>Cnidaria</taxon>
        <taxon>Anthozoa</taxon>
        <taxon>Hexacorallia</taxon>
        <taxon>Scleractinia</taxon>
        <taxon>Astrocoeniina</taxon>
        <taxon>Acroporidae</taxon>
        <taxon>Acropora</taxon>
    </lineage>
</organism>
<feature type="domain" description="Cadherin" evidence="15">
    <location>
        <begin position="1665"/>
        <end position="1775"/>
    </location>
</feature>
<dbReference type="SUPFAM" id="SSF48726">
    <property type="entry name" value="Immunoglobulin"/>
    <property type="match status" value="1"/>
</dbReference>
<dbReference type="FunFam" id="2.60.40.60:FF:000024">
    <property type="entry name" value="FAT atypical cadherin 3"/>
    <property type="match status" value="1"/>
</dbReference>
<dbReference type="InterPro" id="IPR008983">
    <property type="entry name" value="Tumour_necrosis_fac-like_dom"/>
</dbReference>
<keyword evidence="7" id="KW-0130">Cell adhesion</keyword>
<evidence type="ECO:0000256" key="2">
    <source>
        <dbReference type="ARBA" id="ARBA00022536"/>
    </source>
</evidence>
<evidence type="ECO:0000313" key="17">
    <source>
        <dbReference type="EMBL" id="KAK2562071.1"/>
    </source>
</evidence>
<reference evidence="17" key="2">
    <citation type="journal article" date="2023" name="Science">
        <title>Genomic signatures of disease resistance in endangered staghorn corals.</title>
        <authorList>
            <person name="Vollmer S.V."/>
            <person name="Selwyn J.D."/>
            <person name="Despard B.A."/>
            <person name="Roesel C.L."/>
        </authorList>
    </citation>
    <scope>NUCLEOTIDE SEQUENCE</scope>
    <source>
        <strain evidence="17">K2</strain>
    </source>
</reference>
<keyword evidence="5" id="KW-0677">Repeat</keyword>
<keyword evidence="3 14" id="KW-0812">Transmembrane</keyword>
<feature type="domain" description="Cadherin" evidence="15">
    <location>
        <begin position="1550"/>
        <end position="1651"/>
    </location>
</feature>
<evidence type="ECO:0000259" key="15">
    <source>
        <dbReference type="PROSITE" id="PS50268"/>
    </source>
</evidence>
<reference evidence="17" key="1">
    <citation type="journal article" date="2023" name="G3 (Bethesda)">
        <title>Whole genome assembly and annotation of the endangered Caribbean coral Acropora cervicornis.</title>
        <authorList>
            <person name="Selwyn J.D."/>
            <person name="Vollmer S.V."/>
        </authorList>
    </citation>
    <scope>NUCLEOTIDE SEQUENCE</scope>
    <source>
        <strain evidence="17">K2</strain>
    </source>
</reference>
<evidence type="ECO:0000256" key="9">
    <source>
        <dbReference type="ARBA" id="ARBA00023136"/>
    </source>
</evidence>
<comment type="caution">
    <text evidence="17">The sequence shown here is derived from an EMBL/GenBank/DDBJ whole genome shotgun (WGS) entry which is preliminary data.</text>
</comment>
<keyword evidence="9 14" id="KW-0472">Membrane</keyword>
<dbReference type="SUPFAM" id="SSF49842">
    <property type="entry name" value="TNF-like"/>
    <property type="match status" value="1"/>
</dbReference>
<proteinExistence type="predicted"/>
<comment type="subcellular location">
    <subcellularLocation>
        <location evidence="1">Membrane</location>
        <topology evidence="1">Single-pass membrane protein</topology>
    </subcellularLocation>
</comment>
<feature type="region of interest" description="Disordered" evidence="13">
    <location>
        <begin position="1921"/>
        <end position="1971"/>
    </location>
</feature>
<name>A0AAD9QJJ7_ACRCE</name>
<keyword evidence="6 12" id="KW-0106">Calcium</keyword>
<accession>A0AAD9QJJ7</accession>
<dbReference type="InterPro" id="IPR036179">
    <property type="entry name" value="Ig-like_dom_sf"/>
</dbReference>
<dbReference type="PANTHER" id="PTHR24026">
    <property type="entry name" value="FAT ATYPICAL CADHERIN-RELATED"/>
    <property type="match status" value="1"/>
</dbReference>
<evidence type="ECO:0000256" key="7">
    <source>
        <dbReference type="ARBA" id="ARBA00022889"/>
    </source>
</evidence>
<evidence type="ECO:0000256" key="4">
    <source>
        <dbReference type="ARBA" id="ARBA00022729"/>
    </source>
</evidence>
<keyword evidence="8 14" id="KW-1133">Transmembrane helix</keyword>
<dbReference type="GO" id="GO:0005509">
    <property type="term" value="F:calcium ion binding"/>
    <property type="evidence" value="ECO:0007669"/>
    <property type="project" value="UniProtKB-UniRule"/>
</dbReference>
<feature type="transmembrane region" description="Helical" evidence="14">
    <location>
        <begin position="1787"/>
        <end position="1807"/>
    </location>
</feature>
<evidence type="ECO:0000256" key="5">
    <source>
        <dbReference type="ARBA" id="ARBA00022737"/>
    </source>
</evidence>
<evidence type="ECO:0000256" key="14">
    <source>
        <dbReference type="SAM" id="Phobius"/>
    </source>
</evidence>
<dbReference type="SUPFAM" id="SSF49313">
    <property type="entry name" value="Cadherin-like"/>
    <property type="match status" value="3"/>
</dbReference>
<dbReference type="GO" id="GO:0007156">
    <property type="term" value="P:homophilic cell adhesion via plasma membrane adhesion molecules"/>
    <property type="evidence" value="ECO:0007669"/>
    <property type="project" value="InterPro"/>
</dbReference>
<evidence type="ECO:0000256" key="3">
    <source>
        <dbReference type="ARBA" id="ARBA00022692"/>
    </source>
</evidence>
<dbReference type="InterPro" id="IPR015919">
    <property type="entry name" value="Cadherin-like_sf"/>
</dbReference>
<feature type="domain" description="Ig-like" evidence="16">
    <location>
        <begin position="1349"/>
        <end position="1424"/>
    </location>
</feature>
<dbReference type="PROSITE" id="PS00232">
    <property type="entry name" value="CADHERIN_1"/>
    <property type="match status" value="2"/>
</dbReference>
<evidence type="ECO:0000256" key="1">
    <source>
        <dbReference type="ARBA" id="ARBA00004167"/>
    </source>
</evidence>
<feature type="domain" description="Cadherin" evidence="15">
    <location>
        <begin position="1440"/>
        <end position="1549"/>
    </location>
</feature>
<keyword evidence="2" id="KW-0245">EGF-like domain</keyword>
<dbReference type="PROSITE" id="PS50268">
    <property type="entry name" value="CADHERIN_2"/>
    <property type="match status" value="3"/>
</dbReference>
<dbReference type="Gene3D" id="2.60.40.10">
    <property type="entry name" value="Immunoglobulins"/>
    <property type="match status" value="1"/>
</dbReference>
<dbReference type="InterPro" id="IPR013783">
    <property type="entry name" value="Ig-like_fold"/>
</dbReference>
<dbReference type="InterPro" id="IPR003599">
    <property type="entry name" value="Ig_sub"/>
</dbReference>
<dbReference type="PROSITE" id="PS50835">
    <property type="entry name" value="IG_LIKE"/>
    <property type="match status" value="1"/>
</dbReference>
<dbReference type="Pfam" id="PF00028">
    <property type="entry name" value="Cadherin"/>
    <property type="match status" value="2"/>
</dbReference>
<evidence type="ECO:0000256" key="11">
    <source>
        <dbReference type="ARBA" id="ARBA00023180"/>
    </source>
</evidence>
<dbReference type="Proteomes" id="UP001249851">
    <property type="component" value="Unassembled WGS sequence"/>
</dbReference>
<keyword evidence="4" id="KW-0732">Signal</keyword>
<keyword evidence="18" id="KW-1185">Reference proteome</keyword>
<dbReference type="InterPro" id="IPR002126">
    <property type="entry name" value="Cadherin-like_dom"/>
</dbReference>
<dbReference type="Gene3D" id="2.60.120.40">
    <property type="match status" value="5"/>
</dbReference>
<evidence type="ECO:0000256" key="10">
    <source>
        <dbReference type="ARBA" id="ARBA00023157"/>
    </source>
</evidence>
<dbReference type="InterPro" id="IPR007110">
    <property type="entry name" value="Ig-like_dom"/>
</dbReference>
<evidence type="ECO:0000259" key="16">
    <source>
        <dbReference type="PROSITE" id="PS50835"/>
    </source>
</evidence>
<gene>
    <name evidence="17" type="ORF">P5673_014815</name>
</gene>
<evidence type="ECO:0000313" key="18">
    <source>
        <dbReference type="Proteomes" id="UP001249851"/>
    </source>
</evidence>
<keyword evidence="10" id="KW-1015">Disulfide bond</keyword>
<dbReference type="InterPro" id="IPR020894">
    <property type="entry name" value="Cadherin_CS"/>
</dbReference>